<feature type="compositionally biased region" description="Basic and acidic residues" evidence="1">
    <location>
        <begin position="812"/>
        <end position="836"/>
    </location>
</feature>
<feature type="compositionally biased region" description="Basic and acidic residues" evidence="1">
    <location>
        <begin position="397"/>
        <end position="407"/>
    </location>
</feature>
<feature type="compositionally biased region" description="Basic residues" evidence="1">
    <location>
        <begin position="1156"/>
        <end position="1171"/>
    </location>
</feature>
<feature type="compositionally biased region" description="Polar residues" evidence="1">
    <location>
        <begin position="747"/>
        <end position="757"/>
    </location>
</feature>
<organism evidence="2 3">
    <name type="scientific">Drosophila virilis</name>
    <name type="common">Fruit fly</name>
    <dbReference type="NCBI Taxonomy" id="7244"/>
    <lineage>
        <taxon>Eukaryota</taxon>
        <taxon>Metazoa</taxon>
        <taxon>Ecdysozoa</taxon>
        <taxon>Arthropoda</taxon>
        <taxon>Hexapoda</taxon>
        <taxon>Insecta</taxon>
        <taxon>Pterygota</taxon>
        <taxon>Neoptera</taxon>
        <taxon>Endopterygota</taxon>
        <taxon>Diptera</taxon>
        <taxon>Brachycera</taxon>
        <taxon>Muscomorpha</taxon>
        <taxon>Ephydroidea</taxon>
        <taxon>Drosophilidae</taxon>
        <taxon>Drosophila</taxon>
    </lineage>
</organism>
<feature type="region of interest" description="Disordered" evidence="1">
    <location>
        <begin position="1243"/>
        <end position="1265"/>
    </location>
</feature>
<feature type="compositionally biased region" description="Basic and acidic residues" evidence="1">
    <location>
        <begin position="847"/>
        <end position="861"/>
    </location>
</feature>
<feature type="compositionally biased region" description="Basic and acidic residues" evidence="1">
    <location>
        <begin position="313"/>
        <end position="323"/>
    </location>
</feature>
<evidence type="ECO:0000313" key="2">
    <source>
        <dbReference type="EMBL" id="EDW66555.1"/>
    </source>
</evidence>
<feature type="region of interest" description="Disordered" evidence="1">
    <location>
        <begin position="146"/>
        <end position="174"/>
    </location>
</feature>
<feature type="region of interest" description="Disordered" evidence="1">
    <location>
        <begin position="569"/>
        <end position="861"/>
    </location>
</feature>
<sequence length="1284" mass="143106">MDDDNNDAPRVTRARTRRLSVLDTDSRPLTPMLDVAADRASPRPMRRTRLNSATVDLRTPTRATRLSVARGETPEPATPTVTLSSVKRGTRTPAKSVRKQLPLPEDVNEEESNTKMQVQTKAEPDNEKMNVVTEDFKAAVVDSRPMQTQFGTPPDERRVTRSMSKTPPVIGRAVNNTPQQEFDTKNSPEGKKKQTMQSIEIATEIVDSPVEAQQSMHSDESVTKESVTTTKVGDKSTLMATPKVKVKVKDILIGNQEGMSKVDNVIIVSNVDVAKNDDQVGIIAEPIEDKEEIKQSAEITDKPFSTDGNISMKQRDVPPKSDDTCTHAHVIEDVRLPDLTPNIKTRLVEQKRSGPMKSVGFNNNGQVDEPIKQKYPKTPARVSTPAGDVYSLAGRKANSEVRDKSETPLKPIILKGRNSSTPLTKLEPLLSQANGSNEQNPPPPQIDMIKPLSALEDKEENVQTAKETPTRRLVSEDEDEEEDEYEESPVCEFFANEVEVINNYQSGDSMDSSVRHEIEENEIPHDGESVGSQDTVDDDSDDSADEKMSFIVSDNEVDDNDIESLCFSSASEEADMEPKKRRRIIVHDSSADEDPEENKEIKINDSTEEDKPAEKSIQMDENESDMNREGQLAVEQADKISTCDKSPELKPNDNNDIESLCFSSASEEADMEPKKRRRIIVHDSSADEDPEENKEIKKNDSTEEENLTEKSIQMDENESDMNREAGQLAVEQADKISTCEKSPELKPNNSDPPNKTAPQIGINLGEEFQKDADLSVEELLSSSNESDEHEVKKNTSRSIYEVLDSGEESSEDKEYVCDKPTPEDNETTREDEKSNSNEKLANFHESPIVKEEKPISNEEKQEVVVKSVVPISESSSFHAKQKREEEAALLGELSSCDLSHLRQMFNPLQKSRRQTLYVQDPHKAPKEPKPKLKRRSEQLNSDVKPSQSFIETLAEEKIQLMKRKRMSKSFCGAVDGLDTSVLSEMQNKKAKFGESAASDNEMGVAVEAVKEELPTPAPMSEAKAKDELSVEKVVQPKSRNDYIEYCDTLIRAANEAKLEEKKKRIAAGKKQKSRLYAATLSTCIADPANGPSVAAAATKSVSEKPTKIKKDVKRLQATKQAIKRAMQLLAPDAANKEPQSLARKLSPQPDINAKPAKSKQQTKTKTKKKKPTVVQKSPVKSSDEENHHIPKRIKTSAGYVTVMSKKERRRIETFKTSSSIVEVEPCTPTQKYFKEVLASPKTRHGFKEMPATPKTSKKKSTAVRNPATEAALRFKREIFGSSYK</sequence>
<feature type="region of interest" description="Disordered" evidence="1">
    <location>
        <begin position="61"/>
        <end position="102"/>
    </location>
</feature>
<reference evidence="2 3" key="1">
    <citation type="journal article" date="2007" name="Nature">
        <title>Evolution of genes and genomes on the Drosophila phylogeny.</title>
        <authorList>
            <consortium name="Drosophila 12 Genomes Consortium"/>
            <person name="Clark A.G."/>
            <person name="Eisen M.B."/>
            <person name="Smith D.R."/>
            <person name="Bergman C.M."/>
            <person name="Oliver B."/>
            <person name="Markow T.A."/>
            <person name="Kaufman T.C."/>
            <person name="Kellis M."/>
            <person name="Gelbart W."/>
            <person name="Iyer V.N."/>
            <person name="Pollard D.A."/>
            <person name="Sackton T.B."/>
            <person name="Larracuente A.M."/>
            <person name="Singh N.D."/>
            <person name="Abad J.P."/>
            <person name="Abt D.N."/>
            <person name="Adryan B."/>
            <person name="Aguade M."/>
            <person name="Akashi H."/>
            <person name="Anderson W.W."/>
            <person name="Aquadro C.F."/>
            <person name="Ardell D.H."/>
            <person name="Arguello R."/>
            <person name="Artieri C.G."/>
            <person name="Barbash D.A."/>
            <person name="Barker D."/>
            <person name="Barsanti P."/>
            <person name="Batterham P."/>
            <person name="Batzoglou S."/>
            <person name="Begun D."/>
            <person name="Bhutkar A."/>
            <person name="Blanco E."/>
            <person name="Bosak S.A."/>
            <person name="Bradley R.K."/>
            <person name="Brand A.D."/>
            <person name="Brent M.R."/>
            <person name="Brooks A.N."/>
            <person name="Brown R.H."/>
            <person name="Butlin R.K."/>
            <person name="Caggese C."/>
            <person name="Calvi B.R."/>
            <person name="Bernardo de Carvalho A."/>
            <person name="Caspi A."/>
            <person name="Castrezana S."/>
            <person name="Celniker S.E."/>
            <person name="Chang J.L."/>
            <person name="Chapple C."/>
            <person name="Chatterji S."/>
            <person name="Chinwalla A."/>
            <person name="Civetta A."/>
            <person name="Clifton S.W."/>
            <person name="Comeron J.M."/>
            <person name="Costello J.C."/>
            <person name="Coyne J.A."/>
            <person name="Daub J."/>
            <person name="David R.G."/>
            <person name="Delcher A.L."/>
            <person name="Delehaunty K."/>
            <person name="Do C.B."/>
            <person name="Ebling H."/>
            <person name="Edwards K."/>
            <person name="Eickbush T."/>
            <person name="Evans J.D."/>
            <person name="Filipski A."/>
            <person name="Findeiss S."/>
            <person name="Freyhult E."/>
            <person name="Fulton L."/>
            <person name="Fulton R."/>
            <person name="Garcia A.C."/>
            <person name="Gardiner A."/>
            <person name="Garfield D.A."/>
            <person name="Garvin B.E."/>
            <person name="Gibson G."/>
            <person name="Gilbert D."/>
            <person name="Gnerre S."/>
            <person name="Godfrey J."/>
            <person name="Good R."/>
            <person name="Gotea V."/>
            <person name="Gravely B."/>
            <person name="Greenberg A.J."/>
            <person name="Griffiths-Jones S."/>
            <person name="Gross S."/>
            <person name="Guigo R."/>
            <person name="Gustafson E.A."/>
            <person name="Haerty W."/>
            <person name="Hahn M.W."/>
            <person name="Halligan D.L."/>
            <person name="Halpern A.L."/>
            <person name="Halter G.M."/>
            <person name="Han M.V."/>
            <person name="Heger A."/>
            <person name="Hillier L."/>
            <person name="Hinrichs A.S."/>
            <person name="Holmes I."/>
            <person name="Hoskins R.A."/>
            <person name="Hubisz M.J."/>
            <person name="Hultmark D."/>
            <person name="Huntley M.A."/>
            <person name="Jaffe D.B."/>
            <person name="Jagadeeshan S."/>
            <person name="Jeck W.R."/>
            <person name="Johnson J."/>
            <person name="Jones C.D."/>
            <person name="Jordan W.C."/>
            <person name="Karpen G.H."/>
            <person name="Kataoka E."/>
            <person name="Keightley P.D."/>
            <person name="Kheradpour P."/>
            <person name="Kirkness E.F."/>
            <person name="Koerich L.B."/>
            <person name="Kristiansen K."/>
            <person name="Kudrna D."/>
            <person name="Kulathinal R.J."/>
            <person name="Kumar S."/>
            <person name="Kwok R."/>
            <person name="Lander E."/>
            <person name="Langley C.H."/>
            <person name="Lapoint R."/>
            <person name="Lazzaro B.P."/>
            <person name="Lee S.J."/>
            <person name="Levesque L."/>
            <person name="Li R."/>
            <person name="Lin C.F."/>
            <person name="Lin M.F."/>
            <person name="Lindblad-Toh K."/>
            <person name="Llopart A."/>
            <person name="Long M."/>
            <person name="Low L."/>
            <person name="Lozovsky E."/>
            <person name="Lu J."/>
            <person name="Luo M."/>
            <person name="Machado C.A."/>
            <person name="Makalowski W."/>
            <person name="Marzo M."/>
            <person name="Matsuda M."/>
            <person name="Matzkin L."/>
            <person name="McAllister B."/>
            <person name="McBride C.S."/>
            <person name="McKernan B."/>
            <person name="McKernan K."/>
            <person name="Mendez-Lago M."/>
            <person name="Minx P."/>
            <person name="Mollenhauer M.U."/>
            <person name="Montooth K."/>
            <person name="Mount S.M."/>
            <person name="Mu X."/>
            <person name="Myers E."/>
            <person name="Negre B."/>
            <person name="Newfeld S."/>
            <person name="Nielsen R."/>
            <person name="Noor M.A."/>
            <person name="O'Grady P."/>
            <person name="Pachter L."/>
            <person name="Papaceit M."/>
            <person name="Parisi M.J."/>
            <person name="Parisi M."/>
            <person name="Parts L."/>
            <person name="Pedersen J.S."/>
            <person name="Pesole G."/>
            <person name="Phillippy A.M."/>
            <person name="Ponting C.P."/>
            <person name="Pop M."/>
            <person name="Porcelli D."/>
            <person name="Powell J.R."/>
            <person name="Prohaska S."/>
            <person name="Pruitt K."/>
            <person name="Puig M."/>
            <person name="Quesneville H."/>
            <person name="Ram K.R."/>
            <person name="Rand D."/>
            <person name="Rasmussen M.D."/>
            <person name="Reed L.K."/>
            <person name="Reenan R."/>
            <person name="Reily A."/>
            <person name="Remington K.A."/>
            <person name="Rieger T.T."/>
            <person name="Ritchie M.G."/>
            <person name="Robin C."/>
            <person name="Rogers Y.H."/>
            <person name="Rohde C."/>
            <person name="Rozas J."/>
            <person name="Rubenfield M.J."/>
            <person name="Ruiz A."/>
            <person name="Russo S."/>
            <person name="Salzberg S.L."/>
            <person name="Sanchez-Gracia A."/>
            <person name="Saranga D.J."/>
            <person name="Sato H."/>
            <person name="Schaeffer S.W."/>
            <person name="Schatz M.C."/>
            <person name="Schlenke T."/>
            <person name="Schwartz R."/>
            <person name="Segarra C."/>
            <person name="Singh R.S."/>
            <person name="Sirot L."/>
            <person name="Sirota M."/>
            <person name="Sisneros N.B."/>
            <person name="Smith C.D."/>
            <person name="Smith T.F."/>
            <person name="Spieth J."/>
            <person name="Stage D.E."/>
            <person name="Stark A."/>
            <person name="Stephan W."/>
            <person name="Strausberg R.L."/>
            <person name="Strempel S."/>
            <person name="Sturgill D."/>
            <person name="Sutton G."/>
            <person name="Sutton G.G."/>
            <person name="Tao W."/>
            <person name="Teichmann S."/>
            <person name="Tobari Y.N."/>
            <person name="Tomimura Y."/>
            <person name="Tsolas J.M."/>
            <person name="Valente V.L."/>
            <person name="Venter E."/>
            <person name="Venter J.C."/>
            <person name="Vicario S."/>
            <person name="Vieira F.G."/>
            <person name="Vilella A.J."/>
            <person name="Villasante A."/>
            <person name="Walenz B."/>
            <person name="Wang J."/>
            <person name="Wasserman M."/>
            <person name="Watts T."/>
            <person name="Wilson D."/>
            <person name="Wilson R.K."/>
            <person name="Wing R.A."/>
            <person name="Wolfner M.F."/>
            <person name="Wong A."/>
            <person name="Wong G.K."/>
            <person name="Wu C.I."/>
            <person name="Wu G."/>
            <person name="Yamamoto D."/>
            <person name="Yang H.P."/>
            <person name="Yang S.P."/>
            <person name="Yorke J.A."/>
            <person name="Yoshida K."/>
            <person name="Zdobnov E."/>
            <person name="Zhang P."/>
            <person name="Zhang Y."/>
            <person name="Zimin A.V."/>
            <person name="Baldwin J."/>
            <person name="Abdouelleil A."/>
            <person name="Abdulkadir J."/>
            <person name="Abebe A."/>
            <person name="Abera B."/>
            <person name="Abreu J."/>
            <person name="Acer S.C."/>
            <person name="Aftuck L."/>
            <person name="Alexander A."/>
            <person name="An P."/>
            <person name="Anderson E."/>
            <person name="Anderson S."/>
            <person name="Arachi H."/>
            <person name="Azer M."/>
            <person name="Bachantsang P."/>
            <person name="Barry A."/>
            <person name="Bayul T."/>
            <person name="Berlin A."/>
            <person name="Bessette D."/>
            <person name="Bloom T."/>
            <person name="Blye J."/>
            <person name="Boguslavskiy L."/>
            <person name="Bonnet C."/>
            <person name="Boukhgalter B."/>
            <person name="Bourzgui I."/>
            <person name="Brown A."/>
            <person name="Cahill P."/>
            <person name="Channer S."/>
            <person name="Cheshatsang Y."/>
            <person name="Chuda L."/>
            <person name="Citroen M."/>
            <person name="Collymore A."/>
            <person name="Cooke P."/>
            <person name="Costello M."/>
            <person name="D'Aco K."/>
            <person name="Daza R."/>
            <person name="De Haan G."/>
            <person name="DeGray S."/>
            <person name="DeMaso C."/>
            <person name="Dhargay N."/>
            <person name="Dooley K."/>
            <person name="Dooley E."/>
            <person name="Doricent M."/>
            <person name="Dorje P."/>
            <person name="Dorjee K."/>
            <person name="Dupes A."/>
            <person name="Elong R."/>
            <person name="Falk J."/>
            <person name="Farina A."/>
            <person name="Faro S."/>
            <person name="Ferguson D."/>
            <person name="Fisher S."/>
            <person name="Foley C.D."/>
            <person name="Franke A."/>
            <person name="Friedrich D."/>
            <person name="Gadbois L."/>
            <person name="Gearin G."/>
            <person name="Gearin C.R."/>
            <person name="Giannoukos G."/>
            <person name="Goode T."/>
            <person name="Graham J."/>
            <person name="Grandbois E."/>
            <person name="Grewal S."/>
            <person name="Gyaltsen K."/>
            <person name="Hafez N."/>
            <person name="Hagos B."/>
            <person name="Hall J."/>
            <person name="Henson C."/>
            <person name="Hollinger A."/>
            <person name="Honan T."/>
            <person name="Huard M.D."/>
            <person name="Hughes L."/>
            <person name="Hurhula B."/>
            <person name="Husby M.E."/>
            <person name="Kamat A."/>
            <person name="Kanga B."/>
            <person name="Kashin S."/>
            <person name="Khazanovich D."/>
            <person name="Kisner P."/>
            <person name="Lance K."/>
            <person name="Lara M."/>
            <person name="Lee W."/>
            <person name="Lennon N."/>
            <person name="Letendre F."/>
            <person name="LeVine R."/>
            <person name="Lipovsky A."/>
            <person name="Liu X."/>
            <person name="Liu J."/>
            <person name="Liu S."/>
            <person name="Lokyitsang T."/>
            <person name="Lokyitsang Y."/>
            <person name="Lubonja R."/>
            <person name="Lui A."/>
            <person name="MacDonald P."/>
            <person name="Magnisalis V."/>
            <person name="Maru K."/>
            <person name="Matthews C."/>
            <person name="McCusker W."/>
            <person name="McDonough S."/>
            <person name="Mehta T."/>
            <person name="Meldrim J."/>
            <person name="Meneus L."/>
            <person name="Mihai O."/>
            <person name="Mihalev A."/>
            <person name="Mihova T."/>
            <person name="Mittelman R."/>
            <person name="Mlenga V."/>
            <person name="Montmayeur A."/>
            <person name="Mulrain L."/>
            <person name="Navidi A."/>
            <person name="Naylor J."/>
            <person name="Negash T."/>
            <person name="Nguyen T."/>
            <person name="Nguyen N."/>
            <person name="Nicol R."/>
            <person name="Norbu C."/>
            <person name="Norbu N."/>
            <person name="Novod N."/>
            <person name="O'Neill B."/>
            <person name="Osman S."/>
            <person name="Markiewicz E."/>
            <person name="Oyono O.L."/>
            <person name="Patti C."/>
            <person name="Phunkhang P."/>
            <person name="Pierre F."/>
            <person name="Priest M."/>
            <person name="Raghuraman S."/>
            <person name="Rege F."/>
            <person name="Reyes R."/>
            <person name="Rise C."/>
            <person name="Rogov P."/>
            <person name="Ross K."/>
            <person name="Ryan E."/>
            <person name="Settipalli S."/>
            <person name="Shea T."/>
            <person name="Sherpa N."/>
            <person name="Shi L."/>
            <person name="Shih D."/>
            <person name="Sparrow T."/>
            <person name="Spaulding J."/>
            <person name="Stalker J."/>
            <person name="Stange-Thomann N."/>
            <person name="Stavropoulos S."/>
            <person name="Stone C."/>
            <person name="Strader C."/>
            <person name="Tesfaye S."/>
            <person name="Thomson T."/>
            <person name="Thoulutsang Y."/>
            <person name="Thoulutsang D."/>
            <person name="Topham K."/>
            <person name="Topping I."/>
            <person name="Tsamla T."/>
            <person name="Vassiliev H."/>
            <person name="Vo A."/>
            <person name="Wangchuk T."/>
            <person name="Wangdi T."/>
            <person name="Weiand M."/>
            <person name="Wilkinson J."/>
            <person name="Wilson A."/>
            <person name="Yadav S."/>
            <person name="Young G."/>
            <person name="Yu Q."/>
            <person name="Zembek L."/>
            <person name="Zhong D."/>
            <person name="Zimmer A."/>
            <person name="Zwirko Z."/>
            <person name="Jaffe D.B."/>
            <person name="Alvarez P."/>
            <person name="Brockman W."/>
            <person name="Butler J."/>
            <person name="Chin C."/>
            <person name="Gnerre S."/>
            <person name="Grabherr M."/>
            <person name="Kleber M."/>
            <person name="Mauceli E."/>
            <person name="MacCallum I."/>
        </authorList>
    </citation>
    <scope>NUCLEOTIDE SEQUENCE [LARGE SCALE GENOMIC DNA]</scope>
    <source>
        <strain evidence="3">Tucson 15010-1051.87</strain>
    </source>
</reference>
<dbReference type="eggNOG" id="ENOG502QVZW">
    <property type="taxonomic scope" value="Eukaryota"/>
</dbReference>
<gene>
    <name evidence="2" type="primary">Dvir\GJ23558</name>
    <name evidence="2" type="ORF">Dvir_GJ23558</name>
</gene>
<feature type="compositionally biased region" description="Basic and acidic residues" evidence="1">
    <location>
        <begin position="598"/>
        <end position="618"/>
    </location>
</feature>
<feature type="region of interest" description="Disordered" evidence="1">
    <location>
        <begin position="350"/>
        <end position="370"/>
    </location>
</feature>
<feature type="compositionally biased region" description="Acidic residues" evidence="1">
    <location>
        <begin position="476"/>
        <end position="489"/>
    </location>
</feature>
<feature type="compositionally biased region" description="Basic and acidic residues" evidence="1">
    <location>
        <begin position="636"/>
        <end position="653"/>
    </location>
</feature>
<dbReference type="EMBL" id="CH940650">
    <property type="protein sequence ID" value="EDW66555.1"/>
    <property type="molecule type" value="Genomic_DNA"/>
</dbReference>
<dbReference type="OrthoDB" id="8070558at2759"/>
<feature type="region of interest" description="Disordered" evidence="1">
    <location>
        <begin position="502"/>
        <end position="556"/>
    </location>
</feature>
<protein>
    <submittedName>
        <fullName evidence="2">Uncharacterized protein, isoform A</fullName>
    </submittedName>
</protein>
<feature type="compositionally biased region" description="Acidic residues" evidence="1">
    <location>
        <begin position="535"/>
        <end position="544"/>
    </location>
</feature>
<dbReference type="STRING" id="7244.B4LW50"/>
<feature type="region of interest" description="Disordered" evidence="1">
    <location>
        <begin position="1132"/>
        <end position="1194"/>
    </location>
</feature>
<feature type="compositionally biased region" description="Basic and acidic residues" evidence="1">
    <location>
        <begin position="513"/>
        <end position="528"/>
    </location>
</feature>
<dbReference type="InParanoid" id="B4LW50"/>
<proteinExistence type="predicted"/>
<keyword evidence="3" id="KW-1185">Reference proteome</keyword>
<feature type="region of interest" description="Disordered" evidence="1">
    <location>
        <begin position="1"/>
        <end position="46"/>
    </location>
</feature>
<evidence type="ECO:0000256" key="1">
    <source>
        <dbReference type="SAM" id="MobiDB-lite"/>
    </source>
</evidence>
<name>B4LW50_DROVI</name>
<feature type="region of interest" description="Disordered" evidence="1">
    <location>
        <begin position="395"/>
        <end position="490"/>
    </location>
</feature>
<dbReference type="FunCoup" id="B4LW50">
    <property type="interactions" value="355"/>
</dbReference>
<dbReference type="PhylomeDB" id="B4LW50"/>
<feature type="region of interest" description="Disordered" evidence="1">
    <location>
        <begin position="910"/>
        <end position="945"/>
    </location>
</feature>
<evidence type="ECO:0000313" key="3">
    <source>
        <dbReference type="Proteomes" id="UP000008792"/>
    </source>
</evidence>
<feature type="compositionally biased region" description="Basic and acidic residues" evidence="1">
    <location>
        <begin position="732"/>
        <end position="744"/>
    </location>
</feature>
<feature type="region of interest" description="Disordered" evidence="1">
    <location>
        <begin position="302"/>
        <end position="323"/>
    </location>
</feature>
<feature type="compositionally biased region" description="Basic and acidic residues" evidence="1">
    <location>
        <begin position="920"/>
        <end position="930"/>
    </location>
</feature>
<dbReference type="HOGENOM" id="CLU_004448_0_0_1"/>
<feature type="compositionally biased region" description="Polar residues" evidence="1">
    <location>
        <begin position="502"/>
        <end position="512"/>
    </location>
</feature>
<accession>B4LW50</accession>
<dbReference type="OMA" id="QNLTNDC"/>
<dbReference type="Proteomes" id="UP000008792">
    <property type="component" value="Unassembled WGS sequence"/>
</dbReference>